<accession>A0AAD6ZCD1</accession>
<reference evidence="2" key="1">
    <citation type="submission" date="2023-03" db="EMBL/GenBank/DDBJ databases">
        <title>Massive genome expansion in bonnet fungi (Mycena s.s.) driven by repeated elements and novel gene families across ecological guilds.</title>
        <authorList>
            <consortium name="Lawrence Berkeley National Laboratory"/>
            <person name="Harder C.B."/>
            <person name="Miyauchi S."/>
            <person name="Viragh M."/>
            <person name="Kuo A."/>
            <person name="Thoen E."/>
            <person name="Andreopoulos B."/>
            <person name="Lu D."/>
            <person name="Skrede I."/>
            <person name="Drula E."/>
            <person name="Henrissat B."/>
            <person name="Morin E."/>
            <person name="Kohler A."/>
            <person name="Barry K."/>
            <person name="LaButti K."/>
            <person name="Morin E."/>
            <person name="Salamov A."/>
            <person name="Lipzen A."/>
            <person name="Mereny Z."/>
            <person name="Hegedus B."/>
            <person name="Baldrian P."/>
            <person name="Stursova M."/>
            <person name="Weitz H."/>
            <person name="Taylor A."/>
            <person name="Grigoriev I.V."/>
            <person name="Nagy L.G."/>
            <person name="Martin F."/>
            <person name="Kauserud H."/>
        </authorList>
    </citation>
    <scope>NUCLEOTIDE SEQUENCE</scope>
    <source>
        <strain evidence="2">CBHHK002</strain>
    </source>
</reference>
<keyword evidence="3" id="KW-1185">Reference proteome</keyword>
<comment type="caution">
    <text evidence="2">The sequence shown here is derived from an EMBL/GenBank/DDBJ whole genome shotgun (WGS) entry which is preliminary data.</text>
</comment>
<dbReference type="EMBL" id="JARIHO010000061">
    <property type="protein sequence ID" value="KAJ7315558.1"/>
    <property type="molecule type" value="Genomic_DNA"/>
</dbReference>
<proteinExistence type="predicted"/>
<dbReference type="Proteomes" id="UP001218218">
    <property type="component" value="Unassembled WGS sequence"/>
</dbReference>
<feature type="region of interest" description="Disordered" evidence="1">
    <location>
        <begin position="462"/>
        <end position="485"/>
    </location>
</feature>
<organism evidence="2 3">
    <name type="scientific">Mycena albidolilacea</name>
    <dbReference type="NCBI Taxonomy" id="1033008"/>
    <lineage>
        <taxon>Eukaryota</taxon>
        <taxon>Fungi</taxon>
        <taxon>Dikarya</taxon>
        <taxon>Basidiomycota</taxon>
        <taxon>Agaricomycotina</taxon>
        <taxon>Agaricomycetes</taxon>
        <taxon>Agaricomycetidae</taxon>
        <taxon>Agaricales</taxon>
        <taxon>Marasmiineae</taxon>
        <taxon>Mycenaceae</taxon>
        <taxon>Mycena</taxon>
    </lineage>
</organism>
<sequence>MALYLNKPLSCVLISTDVQAEALIHAHSNVEETLPDQTADVSVDTQTLVAGATDAHATMIADVSADVKTPTQATEATDDQDVTMTTKRFDFASTLEPSMATSSATASDSLDLTRNRNENVSLGPFDARVSMIIRFDGESYYVATNASYVPALPIRPNHSVFLREDMRFGKDDPTLWPQNYSSFFYFIVLETGLTVTRGLGKLKHTRIAQLAAPIETFLEQYQTARPQLTKVQDLLEPLVQQVRLGLEHIQILPSTFNQVVGVTALQRMFLEAKALVRYMTEFKPCMVDLGSKSPPPAEHCVGVFTIDPAIAQQFSAAGLPYWLLRPTWTFTTKNILEVVAPRLPADYLMLDPTPDATHFSTKPDTDSKYAVIHKLSSKVPWYKDPFAGTSNPGSSVVSPAAATSSLQDGELCGSGLGIPSQQLRFDPCAVSPAAATSSLALPPSYSSWLHVHPFGSHGGSGGSSCGASTAASKGGPDKFAPLERDEMPPSISVWEDALKAVDRSISPSKTDSLYVFPEPALVVLSDNVARQQLFLQNLSLMMDALVYCLGDPDNPHDLLSDQQWRDVLVGNARAQRMVMRQGGGGQTQASARSIGLHELLAPTFCACRLENEDFTAMPGTAQPVTVHRAQEMLWMVAETNFRFELLALDHRASRLERPEECRKCFAGGQLMGMPLGQSKEGLASMSLVIRHPFFVRIARLMGHWHPRPRSAIIAEAQASESREWSQEEMLEDAVARHYTQAFYELFGRAAVIPSRLAHEFGT</sequence>
<evidence type="ECO:0000313" key="2">
    <source>
        <dbReference type="EMBL" id="KAJ7315558.1"/>
    </source>
</evidence>
<protein>
    <submittedName>
        <fullName evidence="2">Uncharacterized protein</fullName>
    </submittedName>
</protein>
<feature type="compositionally biased region" description="Low complexity" evidence="1">
    <location>
        <begin position="465"/>
        <end position="474"/>
    </location>
</feature>
<name>A0AAD6ZCD1_9AGAR</name>
<gene>
    <name evidence="2" type="ORF">DFH08DRAFT_971906</name>
</gene>
<evidence type="ECO:0000313" key="3">
    <source>
        <dbReference type="Proteomes" id="UP001218218"/>
    </source>
</evidence>
<dbReference type="AlphaFoldDB" id="A0AAD6ZCD1"/>
<evidence type="ECO:0000256" key="1">
    <source>
        <dbReference type="SAM" id="MobiDB-lite"/>
    </source>
</evidence>